<evidence type="ECO:0000313" key="2">
    <source>
        <dbReference type="EMBL" id="KAK9499678.1"/>
    </source>
</evidence>
<feature type="transmembrane region" description="Helical" evidence="1">
    <location>
        <begin position="23"/>
        <end position="43"/>
    </location>
</feature>
<sequence>MLENEDSKHIILEAENFGRKMSVAIIVVLEMMFAVAVFIIAGIREIMTNFNEKRLLLKINYGLQLCTIRADVFRDCGITADAVWIRISCFKGTSSNIQLLYFDAKFR</sequence>
<dbReference type="Proteomes" id="UP001461498">
    <property type="component" value="Unassembled WGS sequence"/>
</dbReference>
<keyword evidence="1" id="KW-1133">Transmembrane helix</keyword>
<accession>A0AAW1CL53</accession>
<evidence type="ECO:0000313" key="3">
    <source>
        <dbReference type="Proteomes" id="UP001461498"/>
    </source>
</evidence>
<keyword evidence="1" id="KW-0812">Transmembrane</keyword>
<name>A0AAW1CL53_9HEMI</name>
<keyword evidence="3" id="KW-1185">Reference proteome</keyword>
<gene>
    <name evidence="2" type="ORF">O3M35_002685</name>
</gene>
<proteinExistence type="predicted"/>
<evidence type="ECO:0000256" key="1">
    <source>
        <dbReference type="SAM" id="Phobius"/>
    </source>
</evidence>
<keyword evidence="1" id="KW-0472">Membrane</keyword>
<dbReference type="EMBL" id="JAPXFL010000011">
    <property type="protein sequence ID" value="KAK9499678.1"/>
    <property type="molecule type" value="Genomic_DNA"/>
</dbReference>
<protein>
    <submittedName>
        <fullName evidence="2">Uncharacterized protein</fullName>
    </submittedName>
</protein>
<organism evidence="2 3">
    <name type="scientific">Rhynocoris fuscipes</name>
    <dbReference type="NCBI Taxonomy" id="488301"/>
    <lineage>
        <taxon>Eukaryota</taxon>
        <taxon>Metazoa</taxon>
        <taxon>Ecdysozoa</taxon>
        <taxon>Arthropoda</taxon>
        <taxon>Hexapoda</taxon>
        <taxon>Insecta</taxon>
        <taxon>Pterygota</taxon>
        <taxon>Neoptera</taxon>
        <taxon>Paraneoptera</taxon>
        <taxon>Hemiptera</taxon>
        <taxon>Heteroptera</taxon>
        <taxon>Panheteroptera</taxon>
        <taxon>Cimicomorpha</taxon>
        <taxon>Reduviidae</taxon>
        <taxon>Harpactorinae</taxon>
        <taxon>Harpactorini</taxon>
        <taxon>Rhynocoris</taxon>
    </lineage>
</organism>
<comment type="caution">
    <text evidence="2">The sequence shown here is derived from an EMBL/GenBank/DDBJ whole genome shotgun (WGS) entry which is preliminary data.</text>
</comment>
<dbReference type="AlphaFoldDB" id="A0AAW1CL53"/>
<reference evidence="2 3" key="1">
    <citation type="submission" date="2022-12" db="EMBL/GenBank/DDBJ databases">
        <title>Chromosome-level genome assembly of true bugs.</title>
        <authorList>
            <person name="Ma L."/>
            <person name="Li H."/>
        </authorList>
    </citation>
    <scope>NUCLEOTIDE SEQUENCE [LARGE SCALE GENOMIC DNA]</scope>
    <source>
        <strain evidence="2">Lab_2022b</strain>
    </source>
</reference>